<evidence type="ECO:0000313" key="2">
    <source>
        <dbReference type="Proteomes" id="UP000467132"/>
    </source>
</evidence>
<reference evidence="1 2" key="1">
    <citation type="submission" date="2018-08" db="EMBL/GenBank/DDBJ databases">
        <title>Murine metabolic-syndrome-specific gut microbial biobank.</title>
        <authorList>
            <person name="Liu C."/>
        </authorList>
    </citation>
    <scope>NUCLEOTIDE SEQUENCE [LARGE SCALE GENOMIC DNA]</scope>
    <source>
        <strain evidence="1 2">583</strain>
    </source>
</reference>
<dbReference type="AlphaFoldDB" id="A0A845R3H7"/>
<dbReference type="RefSeq" id="WP_160198455.1">
    <property type="nucleotide sequence ID" value="NZ_QXXA01000017.1"/>
</dbReference>
<dbReference type="Pfam" id="PF01633">
    <property type="entry name" value="Choline_kinase"/>
    <property type="match status" value="1"/>
</dbReference>
<protein>
    <recommendedName>
        <fullName evidence="3">Aminoglycoside phosphotransferase domain-containing protein</fullName>
    </recommendedName>
</protein>
<accession>A0A845R3H7</accession>
<evidence type="ECO:0008006" key="3">
    <source>
        <dbReference type="Google" id="ProtNLM"/>
    </source>
</evidence>
<dbReference type="InterPro" id="IPR011009">
    <property type="entry name" value="Kinase-like_dom_sf"/>
</dbReference>
<organism evidence="1 2">
    <name type="scientific">Senegalia massiliensis</name>
    <dbReference type="NCBI Taxonomy" id="1720316"/>
    <lineage>
        <taxon>Bacteria</taxon>
        <taxon>Bacillati</taxon>
        <taxon>Bacillota</taxon>
        <taxon>Clostridia</taxon>
        <taxon>Eubacteriales</taxon>
        <taxon>Clostridiaceae</taxon>
        <taxon>Senegalia</taxon>
    </lineage>
</organism>
<dbReference type="OrthoDB" id="334783at2"/>
<sequence>MIIKVKKYIESKKKMLEYFKSHSEYLEEGEYKIDDLLTYLYKNDSLTYSTVSNMLENSYTRAVFKKSILKRLLNLCIKILFFNKTLIVKESSRYDSIFQGNLYLPSMSGKEIKIFDLNTNRVLLIFSNKKDYINRVKKYNRFQEYFNLPKILSKNDSDLMAVEKYIDYKPNFEWTNEDYEKVIKNAFKTEIEYIKLCKNSGDYYYKNIKQITEELPKMTDFIDFLKKNIKDELLEEEFPYVQLHGDLWTSNILVENNKKSIYYIDWEYSTYFIIIYDFCFMILNESFTNSNNLYLDNYIDGKYDKYFDKIFEIFDMKMKTEYRIDYLYMAMLLQYLDRWYKVGYKIEMKILKNIKGVFEYINNIKSY</sequence>
<keyword evidence="2" id="KW-1185">Reference proteome</keyword>
<gene>
    <name evidence="1" type="ORF">D3Z33_14110</name>
</gene>
<comment type="caution">
    <text evidence="1">The sequence shown here is derived from an EMBL/GenBank/DDBJ whole genome shotgun (WGS) entry which is preliminary data.</text>
</comment>
<proteinExistence type="predicted"/>
<dbReference type="Gene3D" id="3.90.1200.10">
    <property type="match status" value="1"/>
</dbReference>
<dbReference type="SUPFAM" id="SSF56112">
    <property type="entry name" value="Protein kinase-like (PK-like)"/>
    <property type="match status" value="1"/>
</dbReference>
<dbReference type="EMBL" id="QXXA01000017">
    <property type="protein sequence ID" value="NBI07992.1"/>
    <property type="molecule type" value="Genomic_DNA"/>
</dbReference>
<name>A0A845R3H7_9CLOT</name>
<dbReference type="Proteomes" id="UP000467132">
    <property type="component" value="Unassembled WGS sequence"/>
</dbReference>
<evidence type="ECO:0000313" key="1">
    <source>
        <dbReference type="EMBL" id="NBI07992.1"/>
    </source>
</evidence>